<sequence length="683" mass="77019">MAKYSLKTRSPKPAVDLQRDLNPQQRAVVEAPAGKILVLAGAGTGKTRTLTYRVAKLVAGGCQPERIMLVTFTNRAAREMVHRVESLLTIDMRRSASGTFHHVGNRILRRYGEAVGLGPDFGILDPEDARDLMGSVVSELGMAVLTSKRFPDARVLTKIASQAAGMLGTIPAVIERRFTRFLDLVAPIDKVLADFKERKRRLNMVDFDDLLSYWLELLRDPKHASVAEQLRGQWDHMLVDEYQDINVLQGAIIDEMARDHGSLTCVGDDAQSIYSFRGADFSQIYDFRIRHKEAQVLPLTINYRSTPQILSLANRSIARNREQHPKELTAVRKPGATPALIPLRDVIQQGELVAQRVLELHHEQSLPLRKMAVLYRNHAHSLELQVELTRRNIPFAVRSGVRFFEQRHIKDVVAYLRARENPRDALAWLRLLRLWPGIGNRTAERVASVLAGEFDAFGRRLPVPAGPPAPVPEVLAAESKQAKGRAKDALVTLAKLFDRLLEAGGRNPGRAIEIIVHEHYADYAERSFENADARKEDLDNLANYAGRWEDATEFLSELALIEGISAENVVMGDEPDDKLVLSTIHQAKGLEWPVVFVLWLVDGRFPSSQALRANAELEEERRLFYVATTRAEDDLYLLYPTIEEGRRGPTTVLRPSRFLTELDHDPPVYERWEIEEVPPEEEG</sequence>
<feature type="binding site" evidence="10">
    <location>
        <begin position="40"/>
        <end position="47"/>
    </location>
    <ligand>
        <name>ATP</name>
        <dbReference type="ChEBI" id="CHEBI:30616"/>
    </ligand>
</feature>
<dbReference type="GO" id="GO:0005524">
    <property type="term" value="F:ATP binding"/>
    <property type="evidence" value="ECO:0007669"/>
    <property type="project" value="UniProtKB-UniRule"/>
</dbReference>
<dbReference type="PANTHER" id="PTHR11070">
    <property type="entry name" value="UVRD / RECB / PCRA DNA HELICASE FAMILY MEMBER"/>
    <property type="match status" value="1"/>
</dbReference>
<dbReference type="AlphaFoldDB" id="A6GBC2"/>
<dbReference type="EMBL" id="ABCS01000057">
    <property type="protein sequence ID" value="EDM76831.1"/>
    <property type="molecule type" value="Genomic_DNA"/>
</dbReference>
<dbReference type="PROSITE" id="PS51217">
    <property type="entry name" value="UVRD_HELICASE_CTER"/>
    <property type="match status" value="1"/>
</dbReference>
<evidence type="ECO:0000256" key="9">
    <source>
        <dbReference type="ARBA" id="ARBA00048988"/>
    </source>
</evidence>
<dbReference type="Gene3D" id="1.10.486.10">
    <property type="entry name" value="PCRA, domain 4"/>
    <property type="match status" value="1"/>
</dbReference>
<feature type="domain" description="UvrD-like helicase ATP-binding" evidence="11">
    <location>
        <begin position="19"/>
        <end position="306"/>
    </location>
</feature>
<dbReference type="Pfam" id="PF13361">
    <property type="entry name" value="UvrD_C"/>
    <property type="match status" value="2"/>
</dbReference>
<evidence type="ECO:0000313" key="13">
    <source>
        <dbReference type="EMBL" id="EDM76831.1"/>
    </source>
</evidence>
<keyword evidence="14" id="KW-1185">Reference proteome</keyword>
<keyword evidence="6" id="KW-0413">Isomerase</keyword>
<dbReference type="InterPro" id="IPR027417">
    <property type="entry name" value="P-loop_NTPase"/>
</dbReference>
<comment type="caution">
    <text evidence="13">The sequence shown here is derived from an EMBL/GenBank/DDBJ whole genome shotgun (WGS) entry which is preliminary data.</text>
</comment>
<evidence type="ECO:0000259" key="12">
    <source>
        <dbReference type="PROSITE" id="PS51217"/>
    </source>
</evidence>
<evidence type="ECO:0000256" key="1">
    <source>
        <dbReference type="ARBA" id="ARBA00009922"/>
    </source>
</evidence>
<dbReference type="Gene3D" id="3.40.50.300">
    <property type="entry name" value="P-loop containing nucleotide triphosphate hydrolases"/>
    <property type="match status" value="2"/>
</dbReference>
<accession>A6GBC2</accession>
<gene>
    <name evidence="13" type="ORF">PPSIR1_04463</name>
</gene>
<comment type="similarity">
    <text evidence="1">Belongs to the helicase family. UvrD subfamily.</text>
</comment>
<evidence type="ECO:0000256" key="8">
    <source>
        <dbReference type="ARBA" id="ARBA00034808"/>
    </source>
</evidence>
<reference evidence="13 14" key="1">
    <citation type="submission" date="2007-06" db="EMBL/GenBank/DDBJ databases">
        <authorList>
            <person name="Shimkets L."/>
            <person name="Ferriera S."/>
            <person name="Johnson J."/>
            <person name="Kravitz S."/>
            <person name="Beeson K."/>
            <person name="Sutton G."/>
            <person name="Rogers Y.-H."/>
            <person name="Friedman R."/>
            <person name="Frazier M."/>
            <person name="Venter J.C."/>
        </authorList>
    </citation>
    <scope>NUCLEOTIDE SEQUENCE [LARGE SCALE GENOMIC DNA]</scope>
    <source>
        <strain evidence="13 14">SIR-1</strain>
    </source>
</reference>
<dbReference type="EC" id="5.6.2.4" evidence="8"/>
<evidence type="ECO:0000256" key="10">
    <source>
        <dbReference type="PROSITE-ProRule" id="PRU00560"/>
    </source>
</evidence>
<dbReference type="GO" id="GO:0000725">
    <property type="term" value="P:recombinational repair"/>
    <property type="evidence" value="ECO:0007669"/>
    <property type="project" value="TreeGrafter"/>
</dbReference>
<dbReference type="PANTHER" id="PTHR11070:SF3">
    <property type="entry name" value="DNA 3'-5' HELICASE"/>
    <property type="match status" value="1"/>
</dbReference>
<name>A6GBC2_9BACT</name>
<dbReference type="GO" id="GO:0043138">
    <property type="term" value="F:3'-5' DNA helicase activity"/>
    <property type="evidence" value="ECO:0007669"/>
    <property type="project" value="UniProtKB-EC"/>
</dbReference>
<organism evidence="13 14">
    <name type="scientific">Plesiocystis pacifica SIR-1</name>
    <dbReference type="NCBI Taxonomy" id="391625"/>
    <lineage>
        <taxon>Bacteria</taxon>
        <taxon>Pseudomonadati</taxon>
        <taxon>Myxococcota</taxon>
        <taxon>Polyangia</taxon>
        <taxon>Nannocystales</taxon>
        <taxon>Nannocystaceae</taxon>
        <taxon>Plesiocystis</taxon>
    </lineage>
</organism>
<dbReference type="eggNOG" id="COG0210">
    <property type="taxonomic scope" value="Bacteria"/>
</dbReference>
<dbReference type="GO" id="GO:0003677">
    <property type="term" value="F:DNA binding"/>
    <property type="evidence" value="ECO:0007669"/>
    <property type="project" value="InterPro"/>
</dbReference>
<dbReference type="Gene3D" id="1.10.10.160">
    <property type="match status" value="1"/>
</dbReference>
<proteinExistence type="inferred from homology"/>
<dbReference type="GO" id="GO:0005829">
    <property type="term" value="C:cytosol"/>
    <property type="evidence" value="ECO:0007669"/>
    <property type="project" value="TreeGrafter"/>
</dbReference>
<feature type="domain" description="UvrD-like helicase C-terminal" evidence="12">
    <location>
        <begin position="307"/>
        <end position="589"/>
    </location>
</feature>
<comment type="catalytic activity">
    <reaction evidence="9">
        <text>ATP + H2O = ADP + phosphate + H(+)</text>
        <dbReference type="Rhea" id="RHEA:13065"/>
        <dbReference type="ChEBI" id="CHEBI:15377"/>
        <dbReference type="ChEBI" id="CHEBI:15378"/>
        <dbReference type="ChEBI" id="CHEBI:30616"/>
        <dbReference type="ChEBI" id="CHEBI:43474"/>
        <dbReference type="ChEBI" id="CHEBI:456216"/>
        <dbReference type="EC" id="5.6.2.4"/>
    </reaction>
</comment>
<dbReference type="Proteomes" id="UP000005801">
    <property type="component" value="Unassembled WGS sequence"/>
</dbReference>
<evidence type="ECO:0000256" key="6">
    <source>
        <dbReference type="ARBA" id="ARBA00023235"/>
    </source>
</evidence>
<dbReference type="STRING" id="391625.PPSIR1_04463"/>
<dbReference type="InterPro" id="IPR013986">
    <property type="entry name" value="DExx_box_DNA_helicase_dom_sf"/>
</dbReference>
<evidence type="ECO:0000256" key="7">
    <source>
        <dbReference type="ARBA" id="ARBA00034617"/>
    </source>
</evidence>
<evidence type="ECO:0000259" key="11">
    <source>
        <dbReference type="PROSITE" id="PS51198"/>
    </source>
</evidence>
<keyword evidence="5 10" id="KW-0067">ATP-binding</keyword>
<dbReference type="InterPro" id="IPR014017">
    <property type="entry name" value="DNA_helicase_UvrD-like_C"/>
</dbReference>
<comment type="catalytic activity">
    <reaction evidence="7">
        <text>Couples ATP hydrolysis with the unwinding of duplex DNA by translocating in the 3'-5' direction.</text>
        <dbReference type="EC" id="5.6.2.4"/>
    </reaction>
</comment>
<keyword evidence="4 10" id="KW-0347">Helicase</keyword>
<keyword evidence="2 10" id="KW-0547">Nucleotide-binding</keyword>
<dbReference type="OrthoDB" id="9810135at2"/>
<dbReference type="Pfam" id="PF00580">
    <property type="entry name" value="UvrD-helicase"/>
    <property type="match status" value="1"/>
</dbReference>
<keyword evidence="3 10" id="KW-0378">Hydrolase</keyword>
<dbReference type="CDD" id="cd17932">
    <property type="entry name" value="DEXQc_UvrD"/>
    <property type="match status" value="1"/>
</dbReference>
<evidence type="ECO:0000256" key="5">
    <source>
        <dbReference type="ARBA" id="ARBA00022840"/>
    </source>
</evidence>
<dbReference type="GO" id="GO:0016887">
    <property type="term" value="F:ATP hydrolysis activity"/>
    <property type="evidence" value="ECO:0007669"/>
    <property type="project" value="RHEA"/>
</dbReference>
<evidence type="ECO:0000313" key="14">
    <source>
        <dbReference type="Proteomes" id="UP000005801"/>
    </source>
</evidence>
<evidence type="ECO:0000256" key="2">
    <source>
        <dbReference type="ARBA" id="ARBA00022741"/>
    </source>
</evidence>
<evidence type="ECO:0000256" key="3">
    <source>
        <dbReference type="ARBA" id="ARBA00022801"/>
    </source>
</evidence>
<dbReference type="CDD" id="cd18807">
    <property type="entry name" value="SF1_C_UvrD"/>
    <property type="match status" value="1"/>
</dbReference>
<dbReference type="RefSeq" id="WP_006974013.1">
    <property type="nucleotide sequence ID" value="NZ_ABCS01000057.1"/>
</dbReference>
<evidence type="ECO:0000256" key="4">
    <source>
        <dbReference type="ARBA" id="ARBA00022806"/>
    </source>
</evidence>
<dbReference type="InterPro" id="IPR014016">
    <property type="entry name" value="UvrD-like_ATP-bd"/>
</dbReference>
<dbReference type="InterPro" id="IPR000212">
    <property type="entry name" value="DNA_helicase_UvrD/REP"/>
</dbReference>
<dbReference type="PROSITE" id="PS51198">
    <property type="entry name" value="UVRD_HELICASE_ATP_BIND"/>
    <property type="match status" value="1"/>
</dbReference>
<protein>
    <recommendedName>
        <fullName evidence="8">DNA 3'-5' helicase</fullName>
        <ecNumber evidence="8">5.6.2.4</ecNumber>
    </recommendedName>
</protein>
<dbReference type="SUPFAM" id="SSF52540">
    <property type="entry name" value="P-loop containing nucleoside triphosphate hydrolases"/>
    <property type="match status" value="1"/>
</dbReference>